<organism evidence="1 2">
    <name type="scientific">Coemansia biformis</name>
    <dbReference type="NCBI Taxonomy" id="1286918"/>
    <lineage>
        <taxon>Eukaryota</taxon>
        <taxon>Fungi</taxon>
        <taxon>Fungi incertae sedis</taxon>
        <taxon>Zoopagomycota</taxon>
        <taxon>Kickxellomycotina</taxon>
        <taxon>Kickxellomycetes</taxon>
        <taxon>Kickxellales</taxon>
        <taxon>Kickxellaceae</taxon>
        <taxon>Coemansia</taxon>
    </lineage>
</organism>
<accession>A0A9W7YHK7</accession>
<dbReference type="EMBL" id="JANBOI010000031">
    <property type="protein sequence ID" value="KAJ1735329.1"/>
    <property type="molecule type" value="Genomic_DNA"/>
</dbReference>
<sequence length="173" mass="19197">MLQFPTANHKHHVLRAVDTGALWHNIEVANRPEHLHQVFDTLLTATNLYAHTFVKVLYELNAGIFSTMRVELDEVTAATFGTVCDEFAWHFHIVSQQSTELLNPAASWCIKAAVAINNYALGIEPSLLAEALLKLLTGHAKSVTTTLLPATLEDVFVAMKDQFPTANHEHCVL</sequence>
<name>A0A9W7YHK7_9FUNG</name>
<dbReference type="Proteomes" id="UP001143981">
    <property type="component" value="Unassembled WGS sequence"/>
</dbReference>
<gene>
    <name evidence="1" type="ORF">LPJ61_000615</name>
</gene>
<protein>
    <submittedName>
        <fullName evidence="1">Uncharacterized protein</fullName>
    </submittedName>
</protein>
<evidence type="ECO:0000313" key="2">
    <source>
        <dbReference type="Proteomes" id="UP001143981"/>
    </source>
</evidence>
<dbReference type="AlphaFoldDB" id="A0A9W7YHK7"/>
<evidence type="ECO:0000313" key="1">
    <source>
        <dbReference type="EMBL" id="KAJ1735329.1"/>
    </source>
</evidence>
<reference evidence="1" key="1">
    <citation type="submission" date="2022-07" db="EMBL/GenBank/DDBJ databases">
        <title>Phylogenomic reconstructions and comparative analyses of Kickxellomycotina fungi.</title>
        <authorList>
            <person name="Reynolds N.K."/>
            <person name="Stajich J.E."/>
            <person name="Barry K."/>
            <person name="Grigoriev I.V."/>
            <person name="Crous P."/>
            <person name="Smith M.E."/>
        </authorList>
    </citation>
    <scope>NUCLEOTIDE SEQUENCE</scope>
    <source>
        <strain evidence="1">BCRC 34381</strain>
    </source>
</reference>
<keyword evidence="2" id="KW-1185">Reference proteome</keyword>
<proteinExistence type="predicted"/>
<comment type="caution">
    <text evidence="1">The sequence shown here is derived from an EMBL/GenBank/DDBJ whole genome shotgun (WGS) entry which is preliminary data.</text>
</comment>